<evidence type="ECO:0000313" key="1">
    <source>
        <dbReference type="EMBL" id="CAF4338057.1"/>
    </source>
</evidence>
<dbReference type="EMBL" id="CAJOBP010002161">
    <property type="protein sequence ID" value="CAF4338057.1"/>
    <property type="molecule type" value="Genomic_DNA"/>
</dbReference>
<accession>A0A820K6X5</accession>
<proteinExistence type="predicted"/>
<keyword evidence="2" id="KW-1185">Reference proteome</keyword>
<organism evidence="1 2">
    <name type="scientific">Rotaria socialis</name>
    <dbReference type="NCBI Taxonomy" id="392032"/>
    <lineage>
        <taxon>Eukaryota</taxon>
        <taxon>Metazoa</taxon>
        <taxon>Spiralia</taxon>
        <taxon>Gnathifera</taxon>
        <taxon>Rotifera</taxon>
        <taxon>Eurotatoria</taxon>
        <taxon>Bdelloidea</taxon>
        <taxon>Philodinida</taxon>
        <taxon>Philodinidae</taxon>
        <taxon>Rotaria</taxon>
    </lineage>
</organism>
<comment type="caution">
    <text evidence="1">The sequence shown here is derived from an EMBL/GenBank/DDBJ whole genome shotgun (WGS) entry which is preliminary data.</text>
</comment>
<sequence>YSYSVLRFLCVAIKRTEQPMSISINVPSLPSIDDNDLPKSLLLKKFDLQMLMIRCDIQFRSMPNLHRFVFTIIVDKNISPFTMDLINGQNWREMLTCHVPYLNKFDFHMSLLTNDQPIDLDNILNSFRPFINLYEKWDMRISRWKFMPYVPYLPLFPSFSLVKKDDDDSKKYLDNLSRLVNLSNISNLQFSRNNDITRLHVIEHVLLACPNVTELIITLHILIDNMYFPSKYASTIVQCYRSLTFIEIDLYSIDIAVPIADIFLRELEKLRFIIIHCRHNSLLDNPFSRNYIMEKRHQSFSVNKNDDDRVVAKFEDQTLSIRLP</sequence>
<dbReference type="Proteomes" id="UP000663873">
    <property type="component" value="Unassembled WGS sequence"/>
</dbReference>
<protein>
    <submittedName>
        <fullName evidence="1">Uncharacterized protein</fullName>
    </submittedName>
</protein>
<feature type="non-terminal residue" evidence="1">
    <location>
        <position position="1"/>
    </location>
</feature>
<dbReference type="AlphaFoldDB" id="A0A820K6X5"/>
<evidence type="ECO:0000313" key="2">
    <source>
        <dbReference type="Proteomes" id="UP000663873"/>
    </source>
</evidence>
<reference evidence="1" key="1">
    <citation type="submission" date="2021-02" db="EMBL/GenBank/DDBJ databases">
        <authorList>
            <person name="Nowell W R."/>
        </authorList>
    </citation>
    <scope>NUCLEOTIDE SEQUENCE</scope>
</reference>
<gene>
    <name evidence="1" type="ORF">UJA718_LOCUS14946</name>
</gene>
<name>A0A820K6X5_9BILA</name>